<evidence type="ECO:0000256" key="7">
    <source>
        <dbReference type="ARBA" id="ARBA00022975"/>
    </source>
</evidence>
<keyword evidence="10 11" id="KW-0411">Iron-sulfur</keyword>
<protein>
    <recommendedName>
        <fullName evidence="11">Dihydroorotate dehydrogenase B (NAD(+)), electron transfer subunit</fullName>
    </recommendedName>
    <alternativeName>
        <fullName evidence="11">Dihydroorotate oxidase B, electron transfer subunit</fullName>
    </alternativeName>
</protein>
<keyword evidence="6 11" id="KW-0274">FAD</keyword>
<keyword evidence="3 11" id="KW-0285">Flavoprotein</keyword>
<evidence type="ECO:0000256" key="1">
    <source>
        <dbReference type="ARBA" id="ARBA00006422"/>
    </source>
</evidence>
<dbReference type="Gene3D" id="2.40.30.10">
    <property type="entry name" value="Translation factors"/>
    <property type="match status" value="1"/>
</dbReference>
<evidence type="ECO:0000256" key="8">
    <source>
        <dbReference type="ARBA" id="ARBA00022982"/>
    </source>
</evidence>
<dbReference type="RefSeq" id="WP_036451903.1">
    <property type="nucleotide sequence ID" value="NZ_AWQU01000076.1"/>
</dbReference>
<dbReference type="Pfam" id="PF10418">
    <property type="entry name" value="DHODB_Fe-S_bind"/>
    <property type="match status" value="1"/>
</dbReference>
<evidence type="ECO:0000256" key="9">
    <source>
        <dbReference type="ARBA" id="ARBA00023004"/>
    </source>
</evidence>
<dbReference type="SUPFAM" id="SSF63380">
    <property type="entry name" value="Riboflavin synthase domain-like"/>
    <property type="match status" value="1"/>
</dbReference>
<evidence type="ECO:0000256" key="3">
    <source>
        <dbReference type="ARBA" id="ARBA00022630"/>
    </source>
</evidence>
<evidence type="ECO:0000256" key="13">
    <source>
        <dbReference type="PIRSR" id="PIRSR006816-2"/>
    </source>
</evidence>
<keyword evidence="7 11" id="KW-0665">Pyrimidine biosynthesis</keyword>
<accession>A0A084U3Q8</accession>
<dbReference type="InterPro" id="IPR050353">
    <property type="entry name" value="PyrK_electron_transfer"/>
</dbReference>
<feature type="binding site" evidence="11 13">
    <location>
        <position position="227"/>
    </location>
    <ligand>
        <name>[2Fe-2S] cluster</name>
        <dbReference type="ChEBI" id="CHEBI:190135"/>
    </ligand>
</feature>
<dbReference type="Gene3D" id="3.40.50.80">
    <property type="entry name" value="Nucleotide-binding domain of ferredoxin-NADP reductase (FNR) module"/>
    <property type="match status" value="1"/>
</dbReference>
<comment type="cofactor">
    <cofactor evidence="11">
        <name>[2Fe-2S] cluster</name>
        <dbReference type="ChEBI" id="CHEBI:190135"/>
    </cofactor>
    <text evidence="11">Binds 1 [2Fe-2S] cluster per subunit.</text>
</comment>
<dbReference type="GO" id="GO:0009055">
    <property type="term" value="F:electron transfer activity"/>
    <property type="evidence" value="ECO:0007669"/>
    <property type="project" value="UniProtKB-UniRule"/>
</dbReference>
<evidence type="ECO:0000256" key="11">
    <source>
        <dbReference type="HAMAP-Rule" id="MF_01211"/>
    </source>
</evidence>
<evidence type="ECO:0000313" key="15">
    <source>
        <dbReference type="EMBL" id="KFB07594.1"/>
    </source>
</evidence>
<dbReference type="EMBL" id="AWQU01000076">
    <property type="protein sequence ID" value="KFB07594.1"/>
    <property type="molecule type" value="Genomic_DNA"/>
</dbReference>
<evidence type="ECO:0000256" key="4">
    <source>
        <dbReference type="ARBA" id="ARBA00022714"/>
    </source>
</evidence>
<dbReference type="GO" id="GO:0051537">
    <property type="term" value="F:2 iron, 2 sulfur cluster binding"/>
    <property type="evidence" value="ECO:0007669"/>
    <property type="project" value="UniProtKB-KW"/>
</dbReference>
<sequence length="262" mass="29400">MKRKTYQCLIIENKPIAKNIFQIVLVSDLVKFINSPGQFVNIKIGHQNSSFVLRRPISISKYNKQNNSFALIYKVLGNGTKELTKYKEKEYLDLLGPLGNGFNINSINKHETALLIGAGVGIPPLLELAVQLKNKGTKVITVLGFNSKEEIFYENEFKKIGSTYISTITDSNYFKGNIIELLDNLIKNNNLTFDKYYACGPLIVLKKIKEIFSNKIGYLSIENRMACGIGACYACVVKTNNQNGYSRVCKDGPVYLSSEVEL</sequence>
<reference evidence="15 16" key="1">
    <citation type="journal article" date="2014" name="PLoS ONE">
        <title>Reduction of Hydrogen Peroxide Accumulation and Toxicity by a Catalase from Mycoplasma iowae.</title>
        <authorList>
            <person name="Pritchard R.E."/>
            <person name="Prassinos A.J."/>
            <person name="Osborne J.D."/>
            <person name="Raviv Z."/>
            <person name="Balish M.F."/>
        </authorList>
    </citation>
    <scope>NUCLEOTIDE SEQUENCE [LARGE SCALE GENOMIC DNA]</scope>
    <source>
        <strain evidence="15 16">DK-CPA</strain>
    </source>
</reference>
<dbReference type="InterPro" id="IPR023455">
    <property type="entry name" value="Dihydroorotate_DHASE_ETsu"/>
</dbReference>
<dbReference type="GO" id="GO:0046872">
    <property type="term" value="F:metal ion binding"/>
    <property type="evidence" value="ECO:0007669"/>
    <property type="project" value="UniProtKB-KW"/>
</dbReference>
<dbReference type="CDD" id="cd06218">
    <property type="entry name" value="DHOD_e_trans"/>
    <property type="match status" value="1"/>
</dbReference>
<dbReference type="PANTHER" id="PTHR43513">
    <property type="entry name" value="DIHYDROOROTATE DEHYDROGENASE B (NAD(+)), ELECTRON TRANSFER SUBUNIT"/>
    <property type="match status" value="1"/>
</dbReference>
<dbReference type="InterPro" id="IPR017938">
    <property type="entry name" value="Riboflavin_synthase-like_b-brl"/>
</dbReference>
<evidence type="ECO:0000313" key="16">
    <source>
        <dbReference type="Proteomes" id="UP000028523"/>
    </source>
</evidence>
<keyword evidence="16" id="KW-1185">Reference proteome</keyword>
<dbReference type="InterPro" id="IPR012165">
    <property type="entry name" value="Cyt_c3_hydrogenase_gsu"/>
</dbReference>
<comment type="similarity">
    <text evidence="1 11">Belongs to the PyrK family.</text>
</comment>
<comment type="pathway">
    <text evidence="11">Pyrimidine metabolism; UMP biosynthesis via de novo pathway; orotate from (S)-dihydroorotate (NAD(+) route): step 1/1.</text>
</comment>
<evidence type="ECO:0000256" key="12">
    <source>
        <dbReference type="PIRSR" id="PIRSR006816-1"/>
    </source>
</evidence>
<evidence type="ECO:0000259" key="14">
    <source>
        <dbReference type="PROSITE" id="PS51384"/>
    </source>
</evidence>
<evidence type="ECO:0000256" key="2">
    <source>
        <dbReference type="ARBA" id="ARBA00022448"/>
    </source>
</evidence>
<keyword evidence="8 11" id="KW-0249">Electron transport</keyword>
<dbReference type="GO" id="GO:0044205">
    <property type="term" value="P:'de novo' UMP biosynthetic process"/>
    <property type="evidence" value="ECO:0007669"/>
    <property type="project" value="UniProtKB-UniRule"/>
</dbReference>
<feature type="binding site" evidence="11 12">
    <location>
        <begin position="79"/>
        <end position="80"/>
    </location>
    <ligand>
        <name>FAD</name>
        <dbReference type="ChEBI" id="CHEBI:57692"/>
    </ligand>
</feature>
<evidence type="ECO:0000256" key="5">
    <source>
        <dbReference type="ARBA" id="ARBA00022723"/>
    </source>
</evidence>
<feature type="binding site" evidence="11 13">
    <location>
        <position position="235"/>
    </location>
    <ligand>
        <name>[2Fe-2S] cluster</name>
        <dbReference type="ChEBI" id="CHEBI:190135"/>
    </ligand>
</feature>
<dbReference type="PIRSF" id="PIRSF006816">
    <property type="entry name" value="Cyc3_hyd_g"/>
    <property type="match status" value="1"/>
</dbReference>
<proteinExistence type="inferred from homology"/>
<feature type="binding site" evidence="11 13">
    <location>
        <position position="232"/>
    </location>
    <ligand>
        <name>[2Fe-2S] cluster</name>
        <dbReference type="ChEBI" id="CHEBI:190135"/>
    </ligand>
</feature>
<feature type="binding site" evidence="11 13">
    <location>
        <position position="249"/>
    </location>
    <ligand>
        <name>[2Fe-2S] cluster</name>
        <dbReference type="ChEBI" id="CHEBI:190135"/>
    </ligand>
</feature>
<keyword evidence="9 11" id="KW-0408">Iron</keyword>
<dbReference type="GO" id="GO:0050660">
    <property type="term" value="F:flavin adenine dinucleotide binding"/>
    <property type="evidence" value="ECO:0007669"/>
    <property type="project" value="InterPro"/>
</dbReference>
<name>A0A084U3Q8_MALIO</name>
<evidence type="ECO:0000256" key="10">
    <source>
        <dbReference type="ARBA" id="ARBA00023014"/>
    </source>
</evidence>
<dbReference type="InterPro" id="IPR017927">
    <property type="entry name" value="FAD-bd_FR_type"/>
</dbReference>
<dbReference type="GO" id="GO:0016491">
    <property type="term" value="F:oxidoreductase activity"/>
    <property type="evidence" value="ECO:0007669"/>
    <property type="project" value="InterPro"/>
</dbReference>
<dbReference type="InterPro" id="IPR039261">
    <property type="entry name" value="FNR_nucleotide-bd"/>
</dbReference>
<comment type="function">
    <text evidence="11">Responsible for channeling the electrons from the oxidation of dihydroorotate from the FMN redox center in the PyrD type B subunit to the ultimate electron acceptor NAD(+).</text>
</comment>
<dbReference type="Proteomes" id="UP000028523">
    <property type="component" value="Unassembled WGS sequence"/>
</dbReference>
<comment type="cofactor">
    <cofactor evidence="13">
        <name>[2Fe-2S] cluster</name>
        <dbReference type="ChEBI" id="CHEBI:190135"/>
    </cofactor>
    <text evidence="13">Binds 1 [2Fe-2S] cluster per subunit.</text>
</comment>
<keyword evidence="4 11" id="KW-0001">2Fe-2S</keyword>
<feature type="binding site" evidence="11 12">
    <location>
        <begin position="55"/>
        <end position="58"/>
    </location>
    <ligand>
        <name>FAD</name>
        <dbReference type="ChEBI" id="CHEBI:57692"/>
    </ligand>
</feature>
<keyword evidence="2 11" id="KW-0813">Transport</keyword>
<dbReference type="AlphaFoldDB" id="A0A084U3Q8"/>
<feature type="domain" description="FAD-binding FR-type" evidence="14">
    <location>
        <begin position="3"/>
        <end position="104"/>
    </location>
</feature>
<comment type="caution">
    <text evidence="15">The sequence shown here is derived from an EMBL/GenBank/DDBJ whole genome shotgun (WGS) entry which is preliminary data.</text>
</comment>
<dbReference type="Gene3D" id="2.10.240.10">
    <property type="entry name" value="Dihydroorotate dehydrogenase, electron transfer subunit"/>
    <property type="match status" value="1"/>
</dbReference>
<gene>
    <name evidence="11" type="primary">pyrK</name>
    <name evidence="15" type="ORF">P271_441</name>
</gene>
<dbReference type="PROSITE" id="PS51384">
    <property type="entry name" value="FAD_FR"/>
    <property type="match status" value="1"/>
</dbReference>
<dbReference type="UniPathway" id="UPA00070">
    <property type="reaction ID" value="UER00945"/>
</dbReference>
<dbReference type="SUPFAM" id="SSF52343">
    <property type="entry name" value="Ferredoxin reductase-like, C-terminal NADP-linked domain"/>
    <property type="match status" value="1"/>
</dbReference>
<evidence type="ECO:0000256" key="6">
    <source>
        <dbReference type="ARBA" id="ARBA00022827"/>
    </source>
</evidence>
<dbReference type="InterPro" id="IPR037117">
    <property type="entry name" value="Dihydroorotate_DH_ele_sf"/>
</dbReference>
<keyword evidence="5 11" id="KW-0479">Metal-binding</keyword>
<dbReference type="InterPro" id="IPR019480">
    <property type="entry name" value="Dihydroorotate_DH_Fe-S-bd"/>
</dbReference>
<comment type="subunit">
    <text evidence="11">Heterotetramer of 2 PyrK and 2 PyrD type B subunits.</text>
</comment>
<organism evidence="15 16">
    <name type="scientific">Malacoplasma iowae DK-CPA</name>
    <dbReference type="NCBI Taxonomy" id="1394179"/>
    <lineage>
        <taxon>Bacteria</taxon>
        <taxon>Bacillati</taxon>
        <taxon>Mycoplasmatota</taxon>
        <taxon>Mycoplasmoidales</taxon>
        <taxon>Mycoplasmoidaceae</taxon>
        <taxon>Malacoplasma</taxon>
    </lineage>
</organism>
<comment type="caution">
    <text evidence="11">Lacks conserved residue(s) required for the propagation of feature annotation.</text>
</comment>
<dbReference type="PANTHER" id="PTHR43513:SF3">
    <property type="entry name" value="DIHYDROOROTATE DEHYDROGENASE B (NAD(+)), ELECTRON TRANSFER SUBUNIT-RELATED"/>
    <property type="match status" value="1"/>
</dbReference>
<dbReference type="HAMAP" id="MF_01211">
    <property type="entry name" value="DHODB_Fe_S_bind"/>
    <property type="match status" value="1"/>
</dbReference>
<comment type="cofactor">
    <cofactor evidence="11 12">
        <name>FAD</name>
        <dbReference type="ChEBI" id="CHEBI:57692"/>
    </cofactor>
    <text evidence="11 12">Binds 1 FAD per subunit.</text>
</comment>